<gene>
    <name evidence="1" type="ORF">BDV38DRAFT_242625</name>
</gene>
<organism evidence="1 2">
    <name type="scientific">Aspergillus pseudotamarii</name>
    <dbReference type="NCBI Taxonomy" id="132259"/>
    <lineage>
        <taxon>Eukaryota</taxon>
        <taxon>Fungi</taxon>
        <taxon>Dikarya</taxon>
        <taxon>Ascomycota</taxon>
        <taxon>Pezizomycotina</taxon>
        <taxon>Eurotiomycetes</taxon>
        <taxon>Eurotiomycetidae</taxon>
        <taxon>Eurotiales</taxon>
        <taxon>Aspergillaceae</taxon>
        <taxon>Aspergillus</taxon>
        <taxon>Aspergillus subgen. Circumdati</taxon>
    </lineage>
</organism>
<name>A0A5N6SXK6_ASPPS</name>
<dbReference type="EMBL" id="ML743566">
    <property type="protein sequence ID" value="KAE8139418.1"/>
    <property type="molecule type" value="Genomic_DNA"/>
</dbReference>
<dbReference type="OrthoDB" id="5372703at2759"/>
<evidence type="ECO:0000313" key="1">
    <source>
        <dbReference type="EMBL" id="KAE8139418.1"/>
    </source>
</evidence>
<sequence length="78" mass="8840">MIKRVTMSGPKYLYPLHALYYLYPQPDPLSDSTYRKQALFGAGIYNDMNVPEEVQHKMNIAVQTSVDTSTLESLASKL</sequence>
<keyword evidence="2" id="KW-1185">Reference proteome</keyword>
<protein>
    <submittedName>
        <fullName evidence="1">Uncharacterized protein</fullName>
    </submittedName>
</protein>
<reference evidence="1 2" key="1">
    <citation type="submission" date="2019-04" db="EMBL/GenBank/DDBJ databases">
        <title>Friends and foes A comparative genomics study of 23 Aspergillus species from section Flavi.</title>
        <authorList>
            <consortium name="DOE Joint Genome Institute"/>
            <person name="Kjaerbolling I."/>
            <person name="Vesth T."/>
            <person name="Frisvad J.C."/>
            <person name="Nybo J.L."/>
            <person name="Theobald S."/>
            <person name="Kildgaard S."/>
            <person name="Isbrandt T."/>
            <person name="Kuo A."/>
            <person name="Sato A."/>
            <person name="Lyhne E.K."/>
            <person name="Kogle M.E."/>
            <person name="Wiebenga A."/>
            <person name="Kun R.S."/>
            <person name="Lubbers R.J."/>
            <person name="Makela M.R."/>
            <person name="Barry K."/>
            <person name="Chovatia M."/>
            <person name="Clum A."/>
            <person name="Daum C."/>
            <person name="Haridas S."/>
            <person name="He G."/>
            <person name="LaButti K."/>
            <person name="Lipzen A."/>
            <person name="Mondo S."/>
            <person name="Riley R."/>
            <person name="Salamov A."/>
            <person name="Simmons B.A."/>
            <person name="Magnuson J.K."/>
            <person name="Henrissat B."/>
            <person name="Mortensen U.H."/>
            <person name="Larsen T.O."/>
            <person name="Devries R.P."/>
            <person name="Grigoriev I.V."/>
            <person name="Machida M."/>
            <person name="Baker S.E."/>
            <person name="Andersen M.R."/>
        </authorList>
    </citation>
    <scope>NUCLEOTIDE SEQUENCE [LARGE SCALE GENOMIC DNA]</scope>
    <source>
        <strain evidence="1 2">CBS 117625</strain>
    </source>
</reference>
<proteinExistence type="predicted"/>
<evidence type="ECO:0000313" key="2">
    <source>
        <dbReference type="Proteomes" id="UP000325672"/>
    </source>
</evidence>
<dbReference type="Proteomes" id="UP000325672">
    <property type="component" value="Unassembled WGS sequence"/>
</dbReference>
<dbReference type="AlphaFoldDB" id="A0A5N6SXK6"/>
<accession>A0A5N6SXK6</accession>
<dbReference type="GeneID" id="43638329"/>
<dbReference type="RefSeq" id="XP_031915481.1">
    <property type="nucleotide sequence ID" value="XM_032054119.1"/>
</dbReference>